<evidence type="ECO:0000259" key="2">
    <source>
        <dbReference type="Pfam" id="PF13478"/>
    </source>
</evidence>
<feature type="domain" description="XdhC Rossmann" evidence="2">
    <location>
        <begin position="109"/>
        <end position="249"/>
    </location>
</feature>
<dbReference type="NCBIfam" id="TIGR02964">
    <property type="entry name" value="xanthine_xdhC"/>
    <property type="match status" value="1"/>
</dbReference>
<dbReference type="PANTHER" id="PTHR30388:SF6">
    <property type="entry name" value="XANTHINE DEHYDROGENASE SUBUNIT A-RELATED"/>
    <property type="match status" value="1"/>
</dbReference>
<protein>
    <submittedName>
        <fullName evidence="3">XdhC and CoxI family protein</fullName>
    </submittedName>
</protein>
<dbReference type="PANTHER" id="PTHR30388">
    <property type="entry name" value="ALDEHYDE OXIDOREDUCTASE MOLYBDENUM COFACTOR ASSEMBLY PROTEIN"/>
    <property type="match status" value="1"/>
</dbReference>
<dbReference type="AlphaFoldDB" id="A0A5C5ZJR4"/>
<evidence type="ECO:0000313" key="3">
    <source>
        <dbReference type="EMBL" id="TWT87644.1"/>
    </source>
</evidence>
<evidence type="ECO:0000259" key="1">
    <source>
        <dbReference type="Pfam" id="PF02625"/>
    </source>
</evidence>
<sequence length="259" mass="27281">MSHDSLLARAAELAERGSPLVVVTLAEVTGSAPSDTGAKMLVTAEGHDSGTVGGGRVEARAIDEALKMLTEGGPACRLVDWSLKADVGMTCGGRVKLLLERHGADEWPLVVFGAGHVAQALARILVTLPCQATFIDPRGDWLAKLPERVRTIETDDPPAEVDRLPEGAFVLCMTRGHKSDLPVLVRLFQSDRDWPYVGVIGSQAKAAVLRKELAAAGVPAEQAVFHCPIGLPIGTNHPGEIAVSIAAQLLEARDAIKAG</sequence>
<name>A0A5C5ZJR4_9BACT</name>
<dbReference type="OrthoDB" id="9773039at2"/>
<comment type="caution">
    <text evidence="3">The sequence shown here is derived from an EMBL/GenBank/DDBJ whole genome shotgun (WGS) entry which is preliminary data.</text>
</comment>
<dbReference type="InterPro" id="IPR027051">
    <property type="entry name" value="XdhC_Rossmann_dom"/>
</dbReference>
<dbReference type="Gene3D" id="3.40.50.720">
    <property type="entry name" value="NAD(P)-binding Rossmann-like Domain"/>
    <property type="match status" value="1"/>
</dbReference>
<dbReference type="Pfam" id="PF13478">
    <property type="entry name" value="XdhC_C"/>
    <property type="match status" value="1"/>
</dbReference>
<accession>A0A5C5ZJR4</accession>
<gene>
    <name evidence="3" type="ORF">Mal64_31860</name>
</gene>
<dbReference type="RefSeq" id="WP_146401962.1">
    <property type="nucleotide sequence ID" value="NZ_SJPQ01000003.1"/>
</dbReference>
<proteinExistence type="predicted"/>
<dbReference type="InterPro" id="IPR014308">
    <property type="entry name" value="Xanthine_DH_XdhC"/>
</dbReference>
<dbReference type="Pfam" id="PF02625">
    <property type="entry name" value="XdhC_CoxI"/>
    <property type="match status" value="1"/>
</dbReference>
<dbReference type="EMBL" id="SJPQ01000003">
    <property type="protein sequence ID" value="TWT87644.1"/>
    <property type="molecule type" value="Genomic_DNA"/>
</dbReference>
<feature type="domain" description="XdhC- CoxI" evidence="1">
    <location>
        <begin position="14"/>
        <end position="75"/>
    </location>
</feature>
<reference evidence="3 4" key="1">
    <citation type="submission" date="2019-02" db="EMBL/GenBank/DDBJ databases">
        <title>Deep-cultivation of Planctomycetes and their phenomic and genomic characterization uncovers novel biology.</title>
        <authorList>
            <person name="Wiegand S."/>
            <person name="Jogler M."/>
            <person name="Boedeker C."/>
            <person name="Pinto D."/>
            <person name="Vollmers J."/>
            <person name="Rivas-Marin E."/>
            <person name="Kohn T."/>
            <person name="Peeters S.H."/>
            <person name="Heuer A."/>
            <person name="Rast P."/>
            <person name="Oberbeckmann S."/>
            <person name="Bunk B."/>
            <person name="Jeske O."/>
            <person name="Meyerdierks A."/>
            <person name="Storesund J.E."/>
            <person name="Kallscheuer N."/>
            <person name="Luecker S."/>
            <person name="Lage O.M."/>
            <person name="Pohl T."/>
            <person name="Merkel B.J."/>
            <person name="Hornburger P."/>
            <person name="Mueller R.-W."/>
            <person name="Bruemmer F."/>
            <person name="Labrenz M."/>
            <person name="Spormann A.M."/>
            <person name="Op Den Camp H."/>
            <person name="Overmann J."/>
            <person name="Amann R."/>
            <person name="Jetten M.S.M."/>
            <person name="Mascher T."/>
            <person name="Medema M.H."/>
            <person name="Devos D.P."/>
            <person name="Kaster A.-K."/>
            <person name="Ovreas L."/>
            <person name="Rohde M."/>
            <person name="Galperin M.Y."/>
            <person name="Jogler C."/>
        </authorList>
    </citation>
    <scope>NUCLEOTIDE SEQUENCE [LARGE SCALE GENOMIC DNA]</scope>
    <source>
        <strain evidence="3 4">Mal64</strain>
    </source>
</reference>
<keyword evidence="4" id="KW-1185">Reference proteome</keyword>
<dbReference type="Proteomes" id="UP000315440">
    <property type="component" value="Unassembled WGS sequence"/>
</dbReference>
<evidence type="ECO:0000313" key="4">
    <source>
        <dbReference type="Proteomes" id="UP000315440"/>
    </source>
</evidence>
<dbReference type="InterPro" id="IPR052698">
    <property type="entry name" value="MoCofactor_Util/Proc"/>
</dbReference>
<organism evidence="3 4">
    <name type="scientific">Pseudobythopirellula maris</name>
    <dbReference type="NCBI Taxonomy" id="2527991"/>
    <lineage>
        <taxon>Bacteria</taxon>
        <taxon>Pseudomonadati</taxon>
        <taxon>Planctomycetota</taxon>
        <taxon>Planctomycetia</taxon>
        <taxon>Pirellulales</taxon>
        <taxon>Lacipirellulaceae</taxon>
        <taxon>Pseudobythopirellula</taxon>
    </lineage>
</organism>
<dbReference type="InterPro" id="IPR003777">
    <property type="entry name" value="XdhC_CoxI"/>
</dbReference>